<reference evidence="2" key="1">
    <citation type="submission" date="2019-02" db="EMBL/GenBank/DDBJ databases">
        <authorList>
            <person name="Gruber-Vodicka R. H."/>
            <person name="Seah K. B. B."/>
        </authorList>
    </citation>
    <scope>NUCLEOTIDE SEQUENCE</scope>
    <source>
        <strain evidence="2">BECK_BZ106</strain>
    </source>
</reference>
<evidence type="ECO:0000259" key="1">
    <source>
        <dbReference type="Pfam" id="PF08972"/>
    </source>
</evidence>
<protein>
    <recommendedName>
        <fullName evidence="1">DUF1902 domain-containing protein</fullName>
    </recommendedName>
</protein>
<dbReference type="AlphaFoldDB" id="A0A450SG99"/>
<gene>
    <name evidence="2" type="ORF">BECKFW1821B_GA0114236_101115</name>
</gene>
<organism evidence="2">
    <name type="scientific">Candidatus Kentrum sp. FW</name>
    <dbReference type="NCBI Taxonomy" id="2126338"/>
    <lineage>
        <taxon>Bacteria</taxon>
        <taxon>Pseudomonadati</taxon>
        <taxon>Pseudomonadota</taxon>
        <taxon>Gammaproteobacteria</taxon>
        <taxon>Candidatus Kentrum</taxon>
    </lineage>
</organism>
<dbReference type="EMBL" id="CAADFD010000011">
    <property type="protein sequence ID" value="VFJ52026.1"/>
    <property type="molecule type" value="Genomic_DNA"/>
</dbReference>
<dbReference type="Gene3D" id="3.30.2390.10">
    <property type="entry name" value="TTHA1013-like"/>
    <property type="match status" value="1"/>
</dbReference>
<dbReference type="Pfam" id="PF08972">
    <property type="entry name" value="DUF1902"/>
    <property type="match status" value="1"/>
</dbReference>
<proteinExistence type="predicted"/>
<evidence type="ECO:0000313" key="2">
    <source>
        <dbReference type="EMBL" id="VFJ52026.1"/>
    </source>
</evidence>
<accession>A0A450SG99</accession>
<sequence length="86" mass="9744">MNSLKVSGNPQGYAIPHTSRTIPDTNTFTVRVTRFDDVWFAECDRLGLVTEANDYATLRERARRIVPELAEMNGLDVTGQSIRLQF</sequence>
<feature type="domain" description="DUF1902" evidence="1">
    <location>
        <begin position="38"/>
        <end position="84"/>
    </location>
</feature>
<dbReference type="InterPro" id="IPR015066">
    <property type="entry name" value="DUF1902"/>
</dbReference>
<name>A0A450SG99_9GAMM</name>